<dbReference type="GO" id="GO:0005996">
    <property type="term" value="P:monosaccharide metabolic process"/>
    <property type="evidence" value="ECO:0007669"/>
    <property type="project" value="InterPro"/>
</dbReference>
<evidence type="ECO:0000256" key="2">
    <source>
        <dbReference type="ARBA" id="ARBA00023277"/>
    </source>
</evidence>
<accession>A0A1H3YC03</accession>
<keyword evidence="2" id="KW-0119">Carbohydrate metabolism</keyword>
<gene>
    <name evidence="3" type="ORF">SAMN05216462_0589</name>
</gene>
<dbReference type="EMBL" id="FNRF01000001">
    <property type="protein sequence ID" value="SEA09089.1"/>
    <property type="molecule type" value="Genomic_DNA"/>
</dbReference>
<evidence type="ECO:0000313" key="3">
    <source>
        <dbReference type="EMBL" id="SEA09089.1"/>
    </source>
</evidence>
<dbReference type="GO" id="GO:0005737">
    <property type="term" value="C:cytoplasm"/>
    <property type="evidence" value="ECO:0007669"/>
    <property type="project" value="InterPro"/>
</dbReference>
<dbReference type="GO" id="GO:0016861">
    <property type="term" value="F:intramolecular oxidoreductase activity, interconverting aldoses and ketoses"/>
    <property type="evidence" value="ECO:0007669"/>
    <property type="project" value="InterPro"/>
</dbReference>
<name>A0A1H3YC03_XYLRU</name>
<sequence>MDIAIYTLTSELHDEAAVGTVTQEFLGSLGIEYTLKGNDYSDYGTHTLSVIYVRTGGTEGIFKRLLPQLRQQSQAPFYLLTSGKSNSLAASMEILSYLQQNYLQGEIIHGSADYIARRLQALQKVQEAKHRLNGTRYGIIGKPSDWLISSVADPKAVKTKLGIELVEVPISELLEGIDKITEGEMPDRIYQALKAIVSKHHLQGFTLRCFDLLTAVHNTGCWALAKLNAEGIVAGCEGDVPAMLSMAITNALLGVSGFQANPSQINPETGEMLFAHCTIPLNMVERYELDTHFESGIGVGIRGFMKEGPVTVFKVSGDLKRSFMAEGELVRNQAKPDLCRTQQVIQLTDNEQTAYFLTHPIGNHHIITPGKNRKLFEDFIASL</sequence>
<reference evidence="3 4" key="1">
    <citation type="submission" date="2016-10" db="EMBL/GenBank/DDBJ databases">
        <authorList>
            <person name="de Groot N.N."/>
        </authorList>
    </citation>
    <scope>NUCLEOTIDE SEQUENCE [LARGE SCALE GENOMIC DNA]</scope>
    <source>
        <strain evidence="3 4">D31d</strain>
    </source>
</reference>
<dbReference type="OrthoDB" id="5838738at2"/>
<organism evidence="3 4">
    <name type="scientific">Xylanibacter ruminicola</name>
    <name type="common">Prevotella ruminicola</name>
    <dbReference type="NCBI Taxonomy" id="839"/>
    <lineage>
        <taxon>Bacteria</taxon>
        <taxon>Pseudomonadati</taxon>
        <taxon>Bacteroidota</taxon>
        <taxon>Bacteroidia</taxon>
        <taxon>Bacteroidales</taxon>
        <taxon>Prevotellaceae</taxon>
        <taxon>Xylanibacter</taxon>
    </lineage>
</organism>
<dbReference type="SUPFAM" id="SSF53743">
    <property type="entry name" value="FucI/AraA N-terminal and middle domains"/>
    <property type="match status" value="1"/>
</dbReference>
<dbReference type="PANTHER" id="PTHR36120:SF2">
    <property type="entry name" value="FUCOSE ISOMERASE"/>
    <property type="match status" value="1"/>
</dbReference>
<dbReference type="PANTHER" id="PTHR36120">
    <property type="entry name" value="FUCOSE ISOMERASE"/>
    <property type="match status" value="1"/>
</dbReference>
<dbReference type="InterPro" id="IPR009015">
    <property type="entry name" value="Fucose_isomerase_N/cen_sf"/>
</dbReference>
<keyword evidence="1 3" id="KW-0413">Isomerase</keyword>
<dbReference type="AlphaFoldDB" id="A0A1H3YC03"/>
<proteinExistence type="predicted"/>
<dbReference type="RefSeq" id="WP_074760164.1">
    <property type="nucleotide sequence ID" value="NZ_FNRF01000001.1"/>
</dbReference>
<protein>
    <submittedName>
        <fullName evidence="3">L-fucose isomerase</fullName>
    </submittedName>
</protein>
<evidence type="ECO:0000256" key="1">
    <source>
        <dbReference type="ARBA" id="ARBA00023235"/>
    </source>
</evidence>
<evidence type="ECO:0000313" key="4">
    <source>
        <dbReference type="Proteomes" id="UP000182257"/>
    </source>
</evidence>
<dbReference type="Proteomes" id="UP000182257">
    <property type="component" value="Unassembled WGS sequence"/>
</dbReference>